<dbReference type="OrthoDB" id="6296156at2"/>
<reference evidence="1 2" key="1">
    <citation type="submission" date="2013-07" db="EMBL/GenBank/DDBJ databases">
        <title>Comparative Genomic and Metabolomic Analysis of Twelve Strains of Pseudoalteromonas luteoviolacea.</title>
        <authorList>
            <person name="Vynne N.G."/>
            <person name="Mansson M."/>
            <person name="Gram L."/>
        </authorList>
    </citation>
    <scope>NUCLEOTIDE SEQUENCE [LARGE SCALE GENOMIC DNA]</scope>
    <source>
        <strain evidence="1 2">NCIMB 1942</strain>
    </source>
</reference>
<dbReference type="InterPro" id="IPR029044">
    <property type="entry name" value="Nucleotide-diphossugar_trans"/>
</dbReference>
<dbReference type="AlphaFoldDB" id="A0A166ZW91"/>
<accession>A0A166ZW91</accession>
<comment type="caution">
    <text evidence="1">The sequence shown here is derived from an EMBL/GenBank/DDBJ whole genome shotgun (WGS) entry which is preliminary data.</text>
</comment>
<evidence type="ECO:0008006" key="3">
    <source>
        <dbReference type="Google" id="ProtNLM"/>
    </source>
</evidence>
<name>A0A166ZW91_9GAMM</name>
<dbReference type="Proteomes" id="UP000076587">
    <property type="component" value="Unassembled WGS sequence"/>
</dbReference>
<protein>
    <recommendedName>
        <fullName evidence="3">Nucleotide-diphospho-sugar transferase domain-containing protein</fullName>
    </recommendedName>
</protein>
<gene>
    <name evidence="1" type="ORF">N482_16215</name>
</gene>
<sequence>MEQHSEKKAQSFVYIIYGKQERHYLEAQLSIASLIFHNPEAQICVLAECFELFDEHPQLTVIPLTDQMKQVWMGEDGYHFKLKLAGLKYLLEQHAHKIVFLDTDTLVKAPIMDLFSQISENNTLLHEKEGDLTGKRFAKQHAGVIGKTFSHPEFGEWLIESDMPMYNSGLIGICDTHSKHLDNALWLMPLIDEHTTIHTAEQFALGIILRRHESLSEVGHKRVYHYWHKKPRKYIFEETERMVAEFKGQCLYTDPKVMADFRYRRPALRWLQDKLGLAKK</sequence>
<dbReference type="EMBL" id="AUXT01000188">
    <property type="protein sequence ID" value="KZN44735.1"/>
    <property type="molecule type" value="Genomic_DNA"/>
</dbReference>
<dbReference type="SUPFAM" id="SSF53448">
    <property type="entry name" value="Nucleotide-diphospho-sugar transferases"/>
    <property type="match status" value="1"/>
</dbReference>
<evidence type="ECO:0000313" key="2">
    <source>
        <dbReference type="Proteomes" id="UP000076587"/>
    </source>
</evidence>
<dbReference type="Gene3D" id="3.90.550.10">
    <property type="entry name" value="Spore Coat Polysaccharide Biosynthesis Protein SpsA, Chain A"/>
    <property type="match status" value="1"/>
</dbReference>
<proteinExistence type="predicted"/>
<organism evidence="1 2">
    <name type="scientific">Pseudoalteromonas luteoviolacea NCIMB 1942</name>
    <dbReference type="NCBI Taxonomy" id="1365253"/>
    <lineage>
        <taxon>Bacteria</taxon>
        <taxon>Pseudomonadati</taxon>
        <taxon>Pseudomonadota</taxon>
        <taxon>Gammaproteobacteria</taxon>
        <taxon>Alteromonadales</taxon>
        <taxon>Pseudoalteromonadaceae</taxon>
        <taxon>Pseudoalteromonas</taxon>
    </lineage>
</organism>
<dbReference type="PATRIC" id="fig|1365253.3.peg.3981"/>
<dbReference type="RefSeq" id="WP_063378376.1">
    <property type="nucleotide sequence ID" value="NZ_AUXT01000188.1"/>
</dbReference>
<evidence type="ECO:0000313" key="1">
    <source>
        <dbReference type="EMBL" id="KZN44735.1"/>
    </source>
</evidence>